<name>A0A084VW63_ANOSI</name>
<evidence type="ECO:0000256" key="1">
    <source>
        <dbReference type="SAM" id="MobiDB-lite"/>
    </source>
</evidence>
<dbReference type="EnsemblMetazoa" id="ASIC009881-RA">
    <property type="protein sequence ID" value="ASIC009881-PA"/>
    <property type="gene ID" value="ASIC009881"/>
</dbReference>
<evidence type="ECO:0000313" key="3">
    <source>
        <dbReference type="EMBL" id="KFB42207.1"/>
    </source>
</evidence>
<dbReference type="InterPro" id="IPR000008">
    <property type="entry name" value="C2_dom"/>
</dbReference>
<keyword evidence="5" id="KW-1185">Reference proteome</keyword>
<accession>A0A084VW63</accession>
<dbReference type="VEuPathDB" id="VectorBase:ASIC009881"/>
<dbReference type="OrthoDB" id="8251120at2759"/>
<dbReference type="SUPFAM" id="SSF49562">
    <property type="entry name" value="C2 domain (Calcium/lipid-binding domain, CaLB)"/>
    <property type="match status" value="1"/>
</dbReference>
<reference evidence="4" key="2">
    <citation type="submission" date="2020-05" db="UniProtKB">
        <authorList>
            <consortium name="EnsemblMetazoa"/>
        </authorList>
    </citation>
    <scope>IDENTIFICATION</scope>
</reference>
<gene>
    <name evidence="3" type="ORF">ZHAS_00009881</name>
</gene>
<dbReference type="CDD" id="cd00030">
    <property type="entry name" value="C2"/>
    <property type="match status" value="1"/>
</dbReference>
<dbReference type="Pfam" id="PF00168">
    <property type="entry name" value="C2"/>
    <property type="match status" value="1"/>
</dbReference>
<sequence>MKKLKTFLPLNAPANRLNNNDTTNGPIEPQVGFKLCLHAGAANGSAGDCTNGNDPELHVQLIGARHLPSSFGLKSVEGYMVKVKLFPGAMKFDSSIQTTSWPTFDETFRFPLVDSHKSSFRVKKNEKQKDVPTQSLPEKFFNGKFVVFTVFALLELPPGYTSTLKSKTMTFIRQGSQRLKDKPVIGKLVKDIEPATDRHANFDQKQNLKMLTTSESQRNLGSVTYFLDSRSFASVPKGGGFGSRNGSGGTYATEELWLPVKDITVTQPSAESRITVATRGEVEVTLQLCDYTEVHIDTKHSSREDCSFNIDGPYSSPPTSPLSLCSTNSDGPKPSPFESQRAYCNGSPVPATTSHKNRFSFDVRKIVRSVKNKDKNQRGLCLKISTAKVRCSIRVKEGFEEIAEKVYLKTTVLEHQILTASWKSEPFRPALSSRWNADDCTLVVPLCGETTLENLSIKIGLAAKSKVGKKIRLGTVFLGPMARQSNPAMEDQWRKMIEYKGSPISVWHRFEEDA</sequence>
<dbReference type="InterPro" id="IPR035892">
    <property type="entry name" value="C2_domain_sf"/>
</dbReference>
<feature type="domain" description="C2" evidence="2">
    <location>
        <begin position="56"/>
        <end position="122"/>
    </location>
</feature>
<dbReference type="EMBL" id="KE525170">
    <property type="protein sequence ID" value="KFB42207.1"/>
    <property type="molecule type" value="Genomic_DNA"/>
</dbReference>
<protein>
    <submittedName>
        <fullName evidence="3">AGAP006121-PA-like protein</fullName>
    </submittedName>
    <submittedName>
        <fullName evidence="4">C2 domain-containing protein</fullName>
    </submittedName>
</protein>
<organism evidence="3">
    <name type="scientific">Anopheles sinensis</name>
    <name type="common">Mosquito</name>
    <dbReference type="NCBI Taxonomy" id="74873"/>
    <lineage>
        <taxon>Eukaryota</taxon>
        <taxon>Metazoa</taxon>
        <taxon>Ecdysozoa</taxon>
        <taxon>Arthropoda</taxon>
        <taxon>Hexapoda</taxon>
        <taxon>Insecta</taxon>
        <taxon>Pterygota</taxon>
        <taxon>Neoptera</taxon>
        <taxon>Endopterygota</taxon>
        <taxon>Diptera</taxon>
        <taxon>Nematocera</taxon>
        <taxon>Culicoidea</taxon>
        <taxon>Culicidae</taxon>
        <taxon>Anophelinae</taxon>
        <taxon>Anopheles</taxon>
    </lineage>
</organism>
<feature type="region of interest" description="Disordered" evidence="1">
    <location>
        <begin position="317"/>
        <end position="338"/>
    </location>
</feature>
<dbReference type="OMA" id="QTMHEHE"/>
<evidence type="ECO:0000313" key="5">
    <source>
        <dbReference type="Proteomes" id="UP000030765"/>
    </source>
</evidence>
<dbReference type="VEuPathDB" id="VectorBase:ASIS005861"/>
<evidence type="ECO:0000259" key="2">
    <source>
        <dbReference type="Pfam" id="PF00168"/>
    </source>
</evidence>
<evidence type="ECO:0000313" key="4">
    <source>
        <dbReference type="EnsemblMetazoa" id="ASIC009881-PA"/>
    </source>
</evidence>
<dbReference type="EMBL" id="ATLV01017493">
    <property type="status" value="NOT_ANNOTATED_CDS"/>
    <property type="molecule type" value="Genomic_DNA"/>
</dbReference>
<proteinExistence type="predicted"/>
<dbReference type="Proteomes" id="UP000030765">
    <property type="component" value="Unassembled WGS sequence"/>
</dbReference>
<reference evidence="3 5" key="1">
    <citation type="journal article" date="2014" name="BMC Genomics">
        <title>Genome sequence of Anopheles sinensis provides insight into genetics basis of mosquito competence for malaria parasites.</title>
        <authorList>
            <person name="Zhou D."/>
            <person name="Zhang D."/>
            <person name="Ding G."/>
            <person name="Shi L."/>
            <person name="Hou Q."/>
            <person name="Ye Y."/>
            <person name="Xu Y."/>
            <person name="Zhou H."/>
            <person name="Xiong C."/>
            <person name="Li S."/>
            <person name="Yu J."/>
            <person name="Hong S."/>
            <person name="Yu X."/>
            <person name="Zou P."/>
            <person name="Chen C."/>
            <person name="Chang X."/>
            <person name="Wang W."/>
            <person name="Lv Y."/>
            <person name="Sun Y."/>
            <person name="Ma L."/>
            <person name="Shen B."/>
            <person name="Zhu C."/>
        </authorList>
    </citation>
    <scope>NUCLEOTIDE SEQUENCE [LARGE SCALE GENOMIC DNA]</scope>
</reference>
<dbReference type="AlphaFoldDB" id="A0A084VW63"/>